<dbReference type="GO" id="GO:0005667">
    <property type="term" value="C:transcription regulator complex"/>
    <property type="evidence" value="ECO:0007669"/>
    <property type="project" value="TreeGrafter"/>
</dbReference>
<feature type="domain" description="MADF" evidence="2">
    <location>
        <begin position="22"/>
        <end position="125"/>
    </location>
</feature>
<name>A0A9P0M5V0_ACAOB</name>
<evidence type="ECO:0000313" key="3">
    <source>
        <dbReference type="EMBL" id="CAH2006367.1"/>
    </source>
</evidence>
<reference evidence="3" key="1">
    <citation type="submission" date="2022-03" db="EMBL/GenBank/DDBJ databases">
        <authorList>
            <person name="Sayadi A."/>
        </authorList>
    </citation>
    <scope>NUCLEOTIDE SEQUENCE</scope>
</reference>
<feature type="compositionally biased region" description="Low complexity" evidence="1">
    <location>
        <begin position="283"/>
        <end position="297"/>
    </location>
</feature>
<dbReference type="Proteomes" id="UP001152888">
    <property type="component" value="Unassembled WGS sequence"/>
</dbReference>
<comment type="caution">
    <text evidence="3">The sequence shown here is derived from an EMBL/GenBank/DDBJ whole genome shotgun (WGS) entry which is preliminary data.</text>
</comment>
<accession>A0A9P0M5V0</accession>
<dbReference type="Pfam" id="PF10545">
    <property type="entry name" value="MADF_DNA_bdg"/>
    <property type="match status" value="1"/>
</dbReference>
<dbReference type="PANTHER" id="PTHR12243:SF69">
    <property type="entry name" value="SI:CH73-59F11.3"/>
    <property type="match status" value="1"/>
</dbReference>
<protein>
    <recommendedName>
        <fullName evidence="2">MADF domain-containing protein</fullName>
    </recommendedName>
</protein>
<evidence type="ECO:0000259" key="2">
    <source>
        <dbReference type="PROSITE" id="PS51029"/>
    </source>
</evidence>
<organism evidence="3 4">
    <name type="scientific">Acanthoscelides obtectus</name>
    <name type="common">Bean weevil</name>
    <name type="synonym">Bruchus obtectus</name>
    <dbReference type="NCBI Taxonomy" id="200917"/>
    <lineage>
        <taxon>Eukaryota</taxon>
        <taxon>Metazoa</taxon>
        <taxon>Ecdysozoa</taxon>
        <taxon>Arthropoda</taxon>
        <taxon>Hexapoda</taxon>
        <taxon>Insecta</taxon>
        <taxon>Pterygota</taxon>
        <taxon>Neoptera</taxon>
        <taxon>Endopterygota</taxon>
        <taxon>Coleoptera</taxon>
        <taxon>Polyphaga</taxon>
        <taxon>Cucujiformia</taxon>
        <taxon>Chrysomeloidea</taxon>
        <taxon>Chrysomelidae</taxon>
        <taxon>Bruchinae</taxon>
        <taxon>Bruchini</taxon>
        <taxon>Acanthoscelides</taxon>
    </lineage>
</organism>
<dbReference type="AlphaFoldDB" id="A0A9P0M5V0"/>
<dbReference type="EMBL" id="CAKOFQ010007682">
    <property type="protein sequence ID" value="CAH2006367.1"/>
    <property type="molecule type" value="Genomic_DNA"/>
</dbReference>
<keyword evidence="4" id="KW-1185">Reference proteome</keyword>
<evidence type="ECO:0000256" key="1">
    <source>
        <dbReference type="SAM" id="MobiDB-lite"/>
    </source>
</evidence>
<dbReference type="InterPro" id="IPR006578">
    <property type="entry name" value="MADF-dom"/>
</dbReference>
<dbReference type="PANTHER" id="PTHR12243">
    <property type="entry name" value="MADF DOMAIN TRANSCRIPTION FACTOR"/>
    <property type="match status" value="1"/>
</dbReference>
<feature type="region of interest" description="Disordered" evidence="1">
    <location>
        <begin position="264"/>
        <end position="297"/>
    </location>
</feature>
<sequence>MLEESGAVRDKMSLEVNIDSEVLITLVQERPVLWDKTVDEYKDKRLTLESWKEVCRQMKEDFDSLPDKDRNDIGKMVMKKWANIRDNWMKCHKKINEEKKSGAGAKKIRKYLFYEELRFLQKIADHRVTFSNISENDDQSNTEALNAQTDAAIAIAETQNLPRAEKNICTKKKSKSKVGSNDLDEKMRKVIDASLEQNQTRMMSFFRGIAPTVETFSDEDIVTFQYEVMKIIKNITCKKQSSQHFTQQSESLFHELHSPRYELQTTAGPSSTTASWRNSDQYNQSYSTTHNSQQSTNINNSSVCEQIYPQTYTSPQSSCSNDTVYDFAT</sequence>
<dbReference type="PROSITE" id="PS51029">
    <property type="entry name" value="MADF"/>
    <property type="match status" value="1"/>
</dbReference>
<feature type="compositionally biased region" description="Polar residues" evidence="1">
    <location>
        <begin position="264"/>
        <end position="282"/>
    </location>
</feature>
<dbReference type="SMART" id="SM00595">
    <property type="entry name" value="MADF"/>
    <property type="match status" value="1"/>
</dbReference>
<dbReference type="OrthoDB" id="10071528at2759"/>
<dbReference type="GO" id="GO:0005634">
    <property type="term" value="C:nucleus"/>
    <property type="evidence" value="ECO:0007669"/>
    <property type="project" value="TreeGrafter"/>
</dbReference>
<evidence type="ECO:0000313" key="4">
    <source>
        <dbReference type="Proteomes" id="UP001152888"/>
    </source>
</evidence>
<proteinExistence type="predicted"/>
<dbReference type="GO" id="GO:0006357">
    <property type="term" value="P:regulation of transcription by RNA polymerase II"/>
    <property type="evidence" value="ECO:0007669"/>
    <property type="project" value="TreeGrafter"/>
</dbReference>
<gene>
    <name evidence="3" type="ORF">ACAOBT_LOCUS29054</name>
</gene>
<dbReference type="InterPro" id="IPR039353">
    <property type="entry name" value="TF_Adf1"/>
</dbReference>